<name>A0ABY7E1W9_MYAAR</name>
<evidence type="ECO:0000256" key="1">
    <source>
        <dbReference type="ARBA" id="ARBA00010054"/>
    </source>
</evidence>
<dbReference type="SUPFAM" id="SSF50242">
    <property type="entry name" value="TIMP-like"/>
    <property type="match status" value="2"/>
</dbReference>
<organism evidence="12 13">
    <name type="scientific">Mya arenaria</name>
    <name type="common">Soft-shell clam</name>
    <dbReference type="NCBI Taxonomy" id="6604"/>
    <lineage>
        <taxon>Eukaryota</taxon>
        <taxon>Metazoa</taxon>
        <taxon>Spiralia</taxon>
        <taxon>Lophotrochozoa</taxon>
        <taxon>Mollusca</taxon>
        <taxon>Bivalvia</taxon>
        <taxon>Autobranchia</taxon>
        <taxon>Heteroconchia</taxon>
        <taxon>Euheterodonta</taxon>
        <taxon>Imparidentia</taxon>
        <taxon>Neoheterodontei</taxon>
        <taxon>Myida</taxon>
        <taxon>Myoidea</taxon>
        <taxon>Myidae</taxon>
        <taxon>Mya</taxon>
    </lineage>
</organism>
<feature type="chain" id="PRO_5045034248" evidence="8">
    <location>
        <begin position="22"/>
        <end position="531"/>
    </location>
</feature>
<feature type="non-terminal residue" evidence="12">
    <location>
        <position position="1"/>
    </location>
</feature>
<sequence>MNVQSLFWIYVLPMLWMYVLGYEYDYTNGEYVQKHDPDGAWYSMDVRAIMQTQCVPIPEGLTLCRNVGYENMTLPNLLGHDTVGEVKKQAAPWTLLYNIGCHPNTDLFLCSLYAPVCLENKLASIFPCRSLCESVKSSCEARMNKYSFTWPEILKCDKFPGDDSLCIKKPIMPNSTSTANVCHACKQPMTFESLLDSYCWATFVVKIKMKKVEINDLGDKILEPKGKVKFYKPIPNNMTKAEMKALRFSITDGARCDCETLENKKSRKLIMGAKQGSRFVITYVSEWTKNKEFKRAIKAIRKGHDCKQQIEKEIGGQNENNGGLSISGKPHSQSGEVDVSIDGGFEVPDTGGKDQNRNKRKNKKDKGNKGKKKKKDKKGKKDKKDKDKEDDPMANIAGIGCIPCKQPLVFENLIEKFCAANFVTKIQVRKVKMDSNGDKRLQPKRLKTSDFYKQKDLSKRDIKRLQPVISGGSGCDCIQAKRKNTLFVMGTKQGGRDVITFLSEFVKDSEFTRFTTEIENGYDCSNMNDAK</sequence>
<dbReference type="EMBL" id="CP111015">
    <property type="protein sequence ID" value="WAR02935.1"/>
    <property type="molecule type" value="Genomic_DNA"/>
</dbReference>
<dbReference type="SMART" id="SM00063">
    <property type="entry name" value="FRI"/>
    <property type="match status" value="1"/>
</dbReference>
<feature type="compositionally biased region" description="Basic residues" evidence="7">
    <location>
        <begin position="358"/>
        <end position="381"/>
    </location>
</feature>
<dbReference type="InterPro" id="IPR008993">
    <property type="entry name" value="TIMP-like_OB-fold"/>
</dbReference>
<reference evidence="12" key="1">
    <citation type="submission" date="2022-11" db="EMBL/GenBank/DDBJ databases">
        <title>Centuries of genome instability and evolution in soft-shell clam transmissible cancer (bioRxiv).</title>
        <authorList>
            <person name="Hart S.F.M."/>
            <person name="Yonemitsu M.A."/>
            <person name="Giersch R.M."/>
            <person name="Beal B.F."/>
            <person name="Arriagada G."/>
            <person name="Davis B.W."/>
            <person name="Ostrander E.A."/>
            <person name="Goff S.P."/>
            <person name="Metzger M.J."/>
        </authorList>
    </citation>
    <scope>NUCLEOTIDE SEQUENCE</scope>
    <source>
        <strain evidence="12">MELC-2E11</strain>
        <tissue evidence="12">Siphon/mantle</tissue>
    </source>
</reference>
<dbReference type="InterPro" id="IPR036790">
    <property type="entry name" value="Frizzled_dom_sf"/>
</dbReference>
<evidence type="ECO:0000259" key="9">
    <source>
        <dbReference type="PROSITE" id="PS50038"/>
    </source>
</evidence>
<dbReference type="Proteomes" id="UP001164746">
    <property type="component" value="Chromosome 4"/>
</dbReference>
<evidence type="ECO:0000259" key="10">
    <source>
        <dbReference type="PROSITE" id="PS50189"/>
    </source>
</evidence>
<feature type="disulfide bond" evidence="6">
    <location>
        <begin position="132"/>
        <end position="156"/>
    </location>
</feature>
<dbReference type="InterPro" id="IPR001134">
    <property type="entry name" value="Netrin_domain"/>
</dbReference>
<feature type="domain" description="NTR" evidence="10">
    <location>
        <begin position="401"/>
        <end position="524"/>
    </location>
</feature>
<dbReference type="PANTHER" id="PTHR11309">
    <property type="entry name" value="FRIZZLED"/>
    <property type="match status" value="1"/>
</dbReference>
<keyword evidence="2" id="KW-0217">Developmental protein</keyword>
<evidence type="ECO:0000256" key="7">
    <source>
        <dbReference type="SAM" id="MobiDB-lite"/>
    </source>
</evidence>
<protein>
    <submittedName>
        <fullName evidence="12">SFRP1-like protein</fullName>
    </submittedName>
</protein>
<evidence type="ECO:0000313" key="12">
    <source>
        <dbReference type="EMBL" id="WAR02950.1"/>
    </source>
</evidence>
<dbReference type="PROSITE" id="PS50038">
    <property type="entry name" value="FZ"/>
    <property type="match status" value="1"/>
</dbReference>
<feature type="domain" description="NTR" evidence="10">
    <location>
        <begin position="182"/>
        <end position="306"/>
    </location>
</feature>
<evidence type="ECO:0000256" key="8">
    <source>
        <dbReference type="SAM" id="SignalP"/>
    </source>
</evidence>
<keyword evidence="3" id="KW-0879">Wnt signaling pathway</keyword>
<feature type="disulfide bond" evidence="6">
    <location>
        <begin position="101"/>
        <end position="139"/>
    </location>
</feature>
<dbReference type="SUPFAM" id="SSF63501">
    <property type="entry name" value="Frizzled cysteine-rich domain"/>
    <property type="match status" value="1"/>
</dbReference>
<comment type="caution">
    <text evidence="6">Lacks conserved residue(s) required for the propagation of feature annotation.</text>
</comment>
<dbReference type="InterPro" id="IPR020067">
    <property type="entry name" value="Frizzled_dom"/>
</dbReference>
<feature type="signal peptide" evidence="8">
    <location>
        <begin position="1"/>
        <end position="21"/>
    </location>
</feature>
<evidence type="ECO:0000256" key="3">
    <source>
        <dbReference type="ARBA" id="ARBA00022687"/>
    </source>
</evidence>
<evidence type="ECO:0000256" key="2">
    <source>
        <dbReference type="ARBA" id="ARBA00022473"/>
    </source>
</evidence>
<evidence type="ECO:0000313" key="11">
    <source>
        <dbReference type="EMBL" id="WAR02935.1"/>
    </source>
</evidence>
<keyword evidence="5 6" id="KW-1015">Disulfide bond</keyword>
<feature type="domain" description="FZ" evidence="9">
    <location>
        <begin position="49"/>
        <end position="169"/>
    </location>
</feature>
<comment type="similarity">
    <text evidence="1">Belongs to the secreted frizzled-related protein (sFRP) family.</text>
</comment>
<dbReference type="PANTHER" id="PTHR11309:SF148">
    <property type="entry name" value="SECRETED FRIZZLED-RELATED PROTEIN 1"/>
    <property type="match status" value="1"/>
</dbReference>
<feature type="compositionally biased region" description="Polar residues" evidence="7">
    <location>
        <begin position="317"/>
        <end position="335"/>
    </location>
</feature>
<dbReference type="Gene3D" id="2.40.50.120">
    <property type="match status" value="2"/>
</dbReference>
<accession>A0ABY7E1W9</accession>
<dbReference type="InterPro" id="IPR015526">
    <property type="entry name" value="Frizzled/SFRP"/>
</dbReference>
<dbReference type="EMBL" id="CP111015">
    <property type="protein sequence ID" value="WAR02950.1"/>
    <property type="molecule type" value="Genomic_DNA"/>
</dbReference>
<gene>
    <name evidence="11" type="ORF">MAR_009493</name>
    <name evidence="12" type="ORF">MAR_009508</name>
</gene>
<dbReference type="PROSITE" id="PS50189">
    <property type="entry name" value="NTR"/>
    <property type="match status" value="2"/>
</dbReference>
<evidence type="ECO:0000256" key="5">
    <source>
        <dbReference type="ARBA" id="ARBA00023157"/>
    </source>
</evidence>
<dbReference type="Gene3D" id="1.10.2000.10">
    <property type="entry name" value="Frizzled cysteine-rich domain"/>
    <property type="match status" value="1"/>
</dbReference>
<proteinExistence type="inferred from homology"/>
<evidence type="ECO:0000256" key="6">
    <source>
        <dbReference type="PROSITE-ProRule" id="PRU00090"/>
    </source>
</evidence>
<keyword evidence="4" id="KW-0221">Differentiation</keyword>
<keyword evidence="8" id="KW-0732">Signal</keyword>
<feature type="region of interest" description="Disordered" evidence="7">
    <location>
        <begin position="314"/>
        <end position="392"/>
    </location>
</feature>
<keyword evidence="13" id="KW-1185">Reference proteome</keyword>
<evidence type="ECO:0000256" key="4">
    <source>
        <dbReference type="ARBA" id="ARBA00022782"/>
    </source>
</evidence>
<feature type="compositionally biased region" description="Basic and acidic residues" evidence="7">
    <location>
        <begin position="382"/>
        <end position="391"/>
    </location>
</feature>
<feature type="disulfide bond" evidence="6">
    <location>
        <begin position="64"/>
        <end position="110"/>
    </location>
</feature>
<evidence type="ECO:0000313" key="13">
    <source>
        <dbReference type="Proteomes" id="UP001164746"/>
    </source>
</evidence>
<dbReference type="Pfam" id="PF01392">
    <property type="entry name" value="Fz"/>
    <property type="match status" value="1"/>
</dbReference>